<dbReference type="EMBL" id="KN847520">
    <property type="protein sequence ID" value="KIV96451.1"/>
    <property type="molecule type" value="Genomic_DNA"/>
</dbReference>
<dbReference type="Proteomes" id="UP000054302">
    <property type="component" value="Unassembled WGS sequence"/>
</dbReference>
<evidence type="ECO:0000313" key="3">
    <source>
        <dbReference type="Proteomes" id="UP000054302"/>
    </source>
</evidence>
<keyword evidence="3" id="KW-1185">Reference proteome</keyword>
<gene>
    <name evidence="2" type="ORF">PV10_00321</name>
</gene>
<evidence type="ECO:0000313" key="2">
    <source>
        <dbReference type="EMBL" id="KIV96451.1"/>
    </source>
</evidence>
<proteinExistence type="predicted"/>
<dbReference type="InterPro" id="IPR027796">
    <property type="entry name" value="OTT_1508_deam-like"/>
</dbReference>
<accession>A0A0D1Y6V2</accession>
<sequence length="453" mass="51130">MRLFLGYQPSHCRGAVSPSARLDKTLAQMRARASTAVAKNFVNRISKLKGRFENSLGFVGPESARALEECVSECFSITTSNGRVSFRTTLQNAGLNSHEWFNDKFIMQIDKLGAYYRIPETLSRESRRKGIRSLFSNIKLEYLDPYEPRQSSISLTGKKIYCYVHAEVQMVVHYMITRSTQPPRFIGTSKATCFLCHLFINEQKLFSVSAWHGRLYDQWTIPDLAEYNSVNIAALRAIIRGVQHECVELISQEHLWRPYPLTSRHHLPELPVYSPASTITKLDPPQSTSRSILPAPSRVSPGGVESVFNQSPSASDAPATPTQPKHDLESKAVPECDNTTAPVSQINSLSNLRQRNDSILSTPFPRSFNLHPGKPLYIEYSNFRILVEIQSPCEGILTLKEDSEMDAGSQEINLEHLKERCETSFEKRDSDSSVVLRFRKGIDVVCCVALEWI</sequence>
<feature type="region of interest" description="Disordered" evidence="1">
    <location>
        <begin position="278"/>
        <end position="330"/>
    </location>
</feature>
<evidence type="ECO:0000256" key="1">
    <source>
        <dbReference type="SAM" id="MobiDB-lite"/>
    </source>
</evidence>
<dbReference type="RefSeq" id="XP_016228025.1">
    <property type="nucleotide sequence ID" value="XM_016364376.1"/>
</dbReference>
<dbReference type="GeneID" id="27318166"/>
<dbReference type="VEuPathDB" id="FungiDB:PV10_00321"/>
<reference evidence="2 3" key="1">
    <citation type="submission" date="2015-01" db="EMBL/GenBank/DDBJ databases">
        <title>The Genome Sequence of Exophiala mesophila CBS40295.</title>
        <authorList>
            <consortium name="The Broad Institute Genomics Platform"/>
            <person name="Cuomo C."/>
            <person name="de Hoog S."/>
            <person name="Gorbushina A."/>
            <person name="Stielow B."/>
            <person name="Teixiera M."/>
            <person name="Abouelleil A."/>
            <person name="Chapman S.B."/>
            <person name="Priest M."/>
            <person name="Young S.K."/>
            <person name="Wortman J."/>
            <person name="Nusbaum C."/>
            <person name="Birren B."/>
        </authorList>
    </citation>
    <scope>NUCLEOTIDE SEQUENCE [LARGE SCALE GENOMIC DNA]</scope>
    <source>
        <strain evidence="2 3">CBS 40295</strain>
    </source>
</reference>
<feature type="compositionally biased region" description="Polar residues" evidence="1">
    <location>
        <begin position="278"/>
        <end position="291"/>
    </location>
</feature>
<dbReference type="HOGENOM" id="CLU_029464_0_0_1"/>
<name>A0A0D1Y6V2_EXOME</name>
<dbReference type="Pfam" id="PF14441">
    <property type="entry name" value="OTT_1508_deam"/>
    <property type="match status" value="1"/>
</dbReference>
<organism evidence="2 3">
    <name type="scientific">Exophiala mesophila</name>
    <name type="common">Black yeast-like fungus</name>
    <dbReference type="NCBI Taxonomy" id="212818"/>
    <lineage>
        <taxon>Eukaryota</taxon>
        <taxon>Fungi</taxon>
        <taxon>Dikarya</taxon>
        <taxon>Ascomycota</taxon>
        <taxon>Pezizomycotina</taxon>
        <taxon>Eurotiomycetes</taxon>
        <taxon>Chaetothyriomycetidae</taxon>
        <taxon>Chaetothyriales</taxon>
        <taxon>Herpotrichiellaceae</taxon>
        <taxon>Exophiala</taxon>
    </lineage>
</organism>
<dbReference type="OrthoDB" id="4851849at2759"/>
<protein>
    <submittedName>
        <fullName evidence="2">Uncharacterized protein</fullName>
    </submittedName>
</protein>
<dbReference type="AlphaFoldDB" id="A0A0D1Y6V2"/>
<dbReference type="STRING" id="212818.A0A0D1Y6V2"/>